<protein>
    <submittedName>
        <fullName evidence="2">Uncharacterized protein</fullName>
    </submittedName>
</protein>
<reference evidence="2 3" key="1">
    <citation type="journal article" date="2016" name="Nat. Commun.">
        <title>Extremotolerant tardigrade genome and improved radiotolerance of human cultured cells by tardigrade-unique protein.</title>
        <authorList>
            <person name="Hashimoto T."/>
            <person name="Horikawa D.D."/>
            <person name="Saito Y."/>
            <person name="Kuwahara H."/>
            <person name="Kozuka-Hata H."/>
            <person name="Shin-I T."/>
            <person name="Minakuchi Y."/>
            <person name="Ohishi K."/>
            <person name="Motoyama A."/>
            <person name="Aizu T."/>
            <person name="Enomoto A."/>
            <person name="Kondo K."/>
            <person name="Tanaka S."/>
            <person name="Hara Y."/>
            <person name="Koshikawa S."/>
            <person name="Sagara H."/>
            <person name="Miura T."/>
            <person name="Yokobori S."/>
            <person name="Miyagawa K."/>
            <person name="Suzuki Y."/>
            <person name="Kubo T."/>
            <person name="Oyama M."/>
            <person name="Kohara Y."/>
            <person name="Fujiyama A."/>
            <person name="Arakawa K."/>
            <person name="Katayama T."/>
            <person name="Toyoda A."/>
            <person name="Kunieda T."/>
        </authorList>
    </citation>
    <scope>NUCLEOTIDE SEQUENCE [LARGE SCALE GENOMIC DNA]</scope>
    <source>
        <strain evidence="2 3">YOKOZUNA-1</strain>
    </source>
</reference>
<evidence type="ECO:0000313" key="3">
    <source>
        <dbReference type="Proteomes" id="UP000186922"/>
    </source>
</evidence>
<sequence>LVIRLQPALRVLTSSCTNWVWDRRMVSRWPSSPDRTRPRSFVTCWLSSTRPMSEGSPADHRENGEDYNLPENRIK</sequence>
<name>A0A1D1V5N2_RAMVA</name>
<dbReference type="AlphaFoldDB" id="A0A1D1V5N2"/>
<feature type="non-terminal residue" evidence="2">
    <location>
        <position position="1"/>
    </location>
</feature>
<dbReference type="EMBL" id="BDGG01000004">
    <property type="protein sequence ID" value="GAU97001.1"/>
    <property type="molecule type" value="Genomic_DNA"/>
</dbReference>
<accession>A0A1D1V5N2</accession>
<feature type="non-terminal residue" evidence="2">
    <location>
        <position position="75"/>
    </location>
</feature>
<gene>
    <name evidence="2" type="primary">RvY_08364-1</name>
    <name evidence="2" type="synonym">RvY_08364.1</name>
    <name evidence="2" type="ORF">RvY_08364</name>
</gene>
<dbReference type="Proteomes" id="UP000186922">
    <property type="component" value="Unassembled WGS sequence"/>
</dbReference>
<proteinExistence type="predicted"/>
<evidence type="ECO:0000313" key="2">
    <source>
        <dbReference type="EMBL" id="GAU97001.1"/>
    </source>
</evidence>
<feature type="region of interest" description="Disordered" evidence="1">
    <location>
        <begin position="48"/>
        <end position="75"/>
    </location>
</feature>
<comment type="caution">
    <text evidence="2">The sequence shown here is derived from an EMBL/GenBank/DDBJ whole genome shotgun (WGS) entry which is preliminary data.</text>
</comment>
<evidence type="ECO:0000256" key="1">
    <source>
        <dbReference type="SAM" id="MobiDB-lite"/>
    </source>
</evidence>
<organism evidence="2 3">
    <name type="scientific">Ramazzottius varieornatus</name>
    <name type="common">Water bear</name>
    <name type="synonym">Tardigrade</name>
    <dbReference type="NCBI Taxonomy" id="947166"/>
    <lineage>
        <taxon>Eukaryota</taxon>
        <taxon>Metazoa</taxon>
        <taxon>Ecdysozoa</taxon>
        <taxon>Tardigrada</taxon>
        <taxon>Eutardigrada</taxon>
        <taxon>Parachela</taxon>
        <taxon>Hypsibioidea</taxon>
        <taxon>Ramazzottiidae</taxon>
        <taxon>Ramazzottius</taxon>
    </lineage>
</organism>
<keyword evidence="3" id="KW-1185">Reference proteome</keyword>